<organism evidence="2 3">
    <name type="scientific">Thauera mechernichensis</name>
    <dbReference type="NCBI Taxonomy" id="82788"/>
    <lineage>
        <taxon>Bacteria</taxon>
        <taxon>Pseudomonadati</taxon>
        <taxon>Pseudomonadota</taxon>
        <taxon>Betaproteobacteria</taxon>
        <taxon>Rhodocyclales</taxon>
        <taxon>Zoogloeaceae</taxon>
        <taxon>Thauera</taxon>
    </lineage>
</organism>
<sequence length="164" mass="17724">MQRRQPASRIAALAAAMLLGACAQPGTPPADAVSDEVLASPSSAGARLRPMPWRPLEVRTDCSFRDEAGYATRITLTVAQSRVETFSAVVDIPQRGRCSFHGPFVQTREKPSVRLQADDGCTVDIFEQGNAVTVGFANCAARCTRGAFDYLWPIIVDRSNGQCH</sequence>
<accession>A0ABW3WBB2</accession>
<dbReference type="PROSITE" id="PS51257">
    <property type="entry name" value="PROKAR_LIPOPROTEIN"/>
    <property type="match status" value="1"/>
</dbReference>
<evidence type="ECO:0000256" key="1">
    <source>
        <dbReference type="SAM" id="SignalP"/>
    </source>
</evidence>
<keyword evidence="3" id="KW-1185">Reference proteome</keyword>
<name>A0ABW3WBB2_9RHOO</name>
<dbReference type="RefSeq" id="WP_277835309.1">
    <property type="nucleotide sequence ID" value="NZ_JARQZE010000023.1"/>
</dbReference>
<feature type="chain" id="PRO_5046558298" description="Lipoprotein" evidence="1">
    <location>
        <begin position="24"/>
        <end position="164"/>
    </location>
</feature>
<dbReference type="EMBL" id="JBHTMC010000003">
    <property type="protein sequence ID" value="MFD1262513.1"/>
    <property type="molecule type" value="Genomic_DNA"/>
</dbReference>
<evidence type="ECO:0000313" key="3">
    <source>
        <dbReference type="Proteomes" id="UP001597158"/>
    </source>
</evidence>
<reference evidence="3" key="1">
    <citation type="journal article" date="2019" name="Int. J. Syst. Evol. Microbiol.">
        <title>The Global Catalogue of Microorganisms (GCM) 10K type strain sequencing project: providing services to taxonomists for standard genome sequencing and annotation.</title>
        <authorList>
            <consortium name="The Broad Institute Genomics Platform"/>
            <consortium name="The Broad Institute Genome Sequencing Center for Infectious Disease"/>
            <person name="Wu L."/>
            <person name="Ma J."/>
        </authorList>
    </citation>
    <scope>NUCLEOTIDE SEQUENCE [LARGE SCALE GENOMIC DNA]</scope>
    <source>
        <strain evidence="3">CCUG 48884</strain>
    </source>
</reference>
<comment type="caution">
    <text evidence="2">The sequence shown here is derived from an EMBL/GenBank/DDBJ whole genome shotgun (WGS) entry which is preliminary data.</text>
</comment>
<proteinExistence type="predicted"/>
<gene>
    <name evidence="2" type="ORF">ACFQ4M_02895</name>
</gene>
<keyword evidence="1" id="KW-0732">Signal</keyword>
<evidence type="ECO:0000313" key="2">
    <source>
        <dbReference type="EMBL" id="MFD1262513.1"/>
    </source>
</evidence>
<protein>
    <recommendedName>
        <fullName evidence="4">Lipoprotein</fullName>
    </recommendedName>
</protein>
<dbReference type="Proteomes" id="UP001597158">
    <property type="component" value="Unassembled WGS sequence"/>
</dbReference>
<evidence type="ECO:0008006" key="4">
    <source>
        <dbReference type="Google" id="ProtNLM"/>
    </source>
</evidence>
<feature type="signal peptide" evidence="1">
    <location>
        <begin position="1"/>
        <end position="23"/>
    </location>
</feature>